<dbReference type="InterPro" id="IPR050736">
    <property type="entry name" value="Sensor_HK_Regulatory"/>
</dbReference>
<keyword evidence="5" id="KW-0902">Two-component regulatory system</keyword>
<dbReference type="AlphaFoldDB" id="A0A1R4H5J5"/>
<dbReference type="InterPro" id="IPR004358">
    <property type="entry name" value="Sig_transdc_His_kin-like_C"/>
</dbReference>
<dbReference type="Gene3D" id="3.30.565.10">
    <property type="entry name" value="Histidine kinase-like ATPase, C-terminal domain"/>
    <property type="match status" value="1"/>
</dbReference>
<dbReference type="CDD" id="cd00075">
    <property type="entry name" value="HATPase"/>
    <property type="match status" value="1"/>
</dbReference>
<dbReference type="SMART" id="SM00387">
    <property type="entry name" value="HATPase_c"/>
    <property type="match status" value="1"/>
</dbReference>
<name>A0A1R4H5J5_9GAMM</name>
<evidence type="ECO:0000256" key="4">
    <source>
        <dbReference type="ARBA" id="ARBA00022777"/>
    </source>
</evidence>
<keyword evidence="3" id="KW-0808">Transferase</keyword>
<keyword evidence="8" id="KW-1185">Reference proteome</keyword>
<dbReference type="PROSITE" id="PS50109">
    <property type="entry name" value="HIS_KIN"/>
    <property type="match status" value="1"/>
</dbReference>
<protein>
    <recommendedName>
        <fullName evidence="2">histidine kinase</fullName>
        <ecNumber evidence="2">2.7.13.3</ecNumber>
    </recommendedName>
</protein>
<dbReference type="SUPFAM" id="SSF55874">
    <property type="entry name" value="ATPase domain of HSP90 chaperone/DNA topoisomerase II/histidine kinase"/>
    <property type="match status" value="1"/>
</dbReference>
<evidence type="ECO:0000256" key="1">
    <source>
        <dbReference type="ARBA" id="ARBA00000085"/>
    </source>
</evidence>
<reference evidence="8" key="1">
    <citation type="submission" date="2017-02" db="EMBL/GenBank/DDBJ databases">
        <authorList>
            <person name="Daims H."/>
        </authorList>
    </citation>
    <scope>NUCLEOTIDE SEQUENCE [LARGE SCALE GENOMIC DNA]</scope>
</reference>
<dbReference type="InterPro" id="IPR005467">
    <property type="entry name" value="His_kinase_dom"/>
</dbReference>
<feature type="domain" description="Histidine kinase" evidence="6">
    <location>
        <begin position="1"/>
        <end position="182"/>
    </location>
</feature>
<dbReference type="PRINTS" id="PR00344">
    <property type="entry name" value="BCTRLSENSOR"/>
</dbReference>
<sequence length="198" mass="21466">MLKSNVLRAHKLVESFKKISVAQASDQQETVELPQLLQDCVDLFKINARQAKLIITLDTTHLHGTGQWFGYPGHLTQVIMNLLQNAERYAYPNGQGGAVDMSVFDEGDQFGITVRDYGQGIPAENLNKIFEPFFTTGRNKGGTGLGMAIVSNIVTSLFKGHITVVSEPGKGCCLSLVFPKSVMANVGVGLPLKAGQML</sequence>
<dbReference type="EC" id="2.7.13.3" evidence="2"/>
<organism evidence="7 8">
    <name type="scientific">Crenothrix polyspora</name>
    <dbReference type="NCBI Taxonomy" id="360316"/>
    <lineage>
        <taxon>Bacteria</taxon>
        <taxon>Pseudomonadati</taxon>
        <taxon>Pseudomonadota</taxon>
        <taxon>Gammaproteobacteria</taxon>
        <taxon>Methylococcales</taxon>
        <taxon>Crenotrichaceae</taxon>
        <taxon>Crenothrix</taxon>
    </lineage>
</organism>
<dbReference type="EMBL" id="FUKJ01000145">
    <property type="protein sequence ID" value="SJM91532.1"/>
    <property type="molecule type" value="Genomic_DNA"/>
</dbReference>
<keyword evidence="4 7" id="KW-0418">Kinase</keyword>
<dbReference type="PANTHER" id="PTHR43711">
    <property type="entry name" value="TWO-COMPONENT HISTIDINE KINASE"/>
    <property type="match status" value="1"/>
</dbReference>
<evidence type="ECO:0000313" key="8">
    <source>
        <dbReference type="Proteomes" id="UP000195442"/>
    </source>
</evidence>
<proteinExistence type="predicted"/>
<evidence type="ECO:0000313" key="7">
    <source>
        <dbReference type="EMBL" id="SJM91532.1"/>
    </source>
</evidence>
<dbReference type="InterPro" id="IPR036890">
    <property type="entry name" value="HATPase_C_sf"/>
</dbReference>
<dbReference type="GO" id="GO:0000160">
    <property type="term" value="P:phosphorelay signal transduction system"/>
    <property type="evidence" value="ECO:0007669"/>
    <property type="project" value="UniProtKB-KW"/>
</dbReference>
<evidence type="ECO:0000256" key="5">
    <source>
        <dbReference type="ARBA" id="ARBA00023012"/>
    </source>
</evidence>
<dbReference type="InterPro" id="IPR003594">
    <property type="entry name" value="HATPase_dom"/>
</dbReference>
<dbReference type="GO" id="GO:0004673">
    <property type="term" value="F:protein histidine kinase activity"/>
    <property type="evidence" value="ECO:0007669"/>
    <property type="project" value="UniProtKB-EC"/>
</dbReference>
<comment type="catalytic activity">
    <reaction evidence="1">
        <text>ATP + protein L-histidine = ADP + protein N-phospho-L-histidine.</text>
        <dbReference type="EC" id="2.7.13.3"/>
    </reaction>
</comment>
<accession>A0A1R4H5J5</accession>
<dbReference type="PANTHER" id="PTHR43711:SF1">
    <property type="entry name" value="HISTIDINE KINASE 1"/>
    <property type="match status" value="1"/>
</dbReference>
<gene>
    <name evidence="7" type="ORF">CRENPOLYSF2_2290001</name>
</gene>
<evidence type="ECO:0000256" key="2">
    <source>
        <dbReference type="ARBA" id="ARBA00012438"/>
    </source>
</evidence>
<evidence type="ECO:0000256" key="3">
    <source>
        <dbReference type="ARBA" id="ARBA00022679"/>
    </source>
</evidence>
<evidence type="ECO:0000259" key="6">
    <source>
        <dbReference type="PROSITE" id="PS50109"/>
    </source>
</evidence>
<dbReference type="Pfam" id="PF02518">
    <property type="entry name" value="HATPase_c"/>
    <property type="match status" value="1"/>
</dbReference>
<dbReference type="Proteomes" id="UP000195442">
    <property type="component" value="Unassembled WGS sequence"/>
</dbReference>